<comment type="caution">
    <text evidence="12">The sequence shown here is derived from an EMBL/GenBank/DDBJ whole genome shotgun (WGS) entry which is preliminary data.</text>
</comment>
<comment type="catalytic activity">
    <reaction evidence="9">
        <text>L-lysyl-[protein] + acetyl-CoA = N(6)-acetyl-L-lysyl-[protein] + CoA + H(+)</text>
        <dbReference type="Rhea" id="RHEA:45948"/>
        <dbReference type="Rhea" id="RHEA-COMP:9752"/>
        <dbReference type="Rhea" id="RHEA-COMP:10731"/>
        <dbReference type="ChEBI" id="CHEBI:15378"/>
        <dbReference type="ChEBI" id="CHEBI:29969"/>
        <dbReference type="ChEBI" id="CHEBI:57287"/>
        <dbReference type="ChEBI" id="CHEBI:57288"/>
        <dbReference type="ChEBI" id="CHEBI:61930"/>
        <dbReference type="EC" id="2.3.1.48"/>
    </reaction>
</comment>
<dbReference type="GO" id="GO:0120518">
    <property type="term" value="F:protein N-terminal-methionine acetyltransferase activity"/>
    <property type="evidence" value="ECO:0007669"/>
    <property type="project" value="UniProtKB-EC"/>
</dbReference>
<evidence type="ECO:0000259" key="11">
    <source>
        <dbReference type="PROSITE" id="PS51186"/>
    </source>
</evidence>
<dbReference type="EC" id="2.3.1.259" evidence="7"/>
<organism evidence="12 13">
    <name type="scientific">Dendrobium chrysotoxum</name>
    <name type="common">Orchid</name>
    <dbReference type="NCBI Taxonomy" id="161865"/>
    <lineage>
        <taxon>Eukaryota</taxon>
        <taxon>Viridiplantae</taxon>
        <taxon>Streptophyta</taxon>
        <taxon>Embryophyta</taxon>
        <taxon>Tracheophyta</taxon>
        <taxon>Spermatophyta</taxon>
        <taxon>Magnoliopsida</taxon>
        <taxon>Liliopsida</taxon>
        <taxon>Asparagales</taxon>
        <taxon>Orchidaceae</taxon>
        <taxon>Epidendroideae</taxon>
        <taxon>Malaxideae</taxon>
        <taxon>Dendrobiinae</taxon>
        <taxon>Dendrobium</taxon>
    </lineage>
</organism>
<evidence type="ECO:0000256" key="5">
    <source>
        <dbReference type="ARBA" id="ARBA00023315"/>
    </source>
</evidence>
<feature type="domain" description="N-acetyltransferase" evidence="11">
    <location>
        <begin position="33"/>
        <end position="219"/>
    </location>
</feature>
<dbReference type="GO" id="GO:0007059">
    <property type="term" value="P:chromosome segregation"/>
    <property type="evidence" value="ECO:0007669"/>
    <property type="project" value="UniProtKB-KW"/>
</dbReference>
<gene>
    <name evidence="12" type="ORF">IEQ34_013905</name>
</gene>
<dbReference type="Proteomes" id="UP000775213">
    <property type="component" value="Unassembled WGS sequence"/>
</dbReference>
<keyword evidence="13" id="KW-1185">Reference proteome</keyword>
<evidence type="ECO:0000256" key="3">
    <source>
        <dbReference type="ARBA" id="ARBA00022829"/>
    </source>
</evidence>
<protein>
    <recommendedName>
        <fullName evidence="8">N-alpha-acetyltransferase 60</fullName>
        <ecNumber evidence="7">2.3.1.259</ecNumber>
        <ecNumber evidence="1">2.3.1.48</ecNumber>
    </recommendedName>
</protein>
<accession>A0AAV7GJX8</accession>
<dbReference type="CDD" id="cd04301">
    <property type="entry name" value="NAT_SF"/>
    <property type="match status" value="1"/>
</dbReference>
<evidence type="ECO:0000256" key="6">
    <source>
        <dbReference type="ARBA" id="ARBA00025774"/>
    </source>
</evidence>
<evidence type="ECO:0000256" key="7">
    <source>
        <dbReference type="ARBA" id="ARBA00026111"/>
    </source>
</evidence>
<dbReference type="EC" id="2.3.1.48" evidence="1"/>
<dbReference type="Pfam" id="PF00583">
    <property type="entry name" value="Acetyltransf_1"/>
    <property type="match status" value="1"/>
</dbReference>
<dbReference type="EMBL" id="JAGFBR010000013">
    <property type="protein sequence ID" value="KAH0455998.1"/>
    <property type="molecule type" value="Genomic_DNA"/>
</dbReference>
<dbReference type="SUPFAM" id="SSF55729">
    <property type="entry name" value="Acyl-CoA N-acyltransferases (Nat)"/>
    <property type="match status" value="1"/>
</dbReference>
<evidence type="ECO:0000313" key="12">
    <source>
        <dbReference type="EMBL" id="KAH0455998.1"/>
    </source>
</evidence>
<evidence type="ECO:0000256" key="2">
    <source>
        <dbReference type="ARBA" id="ARBA00022679"/>
    </source>
</evidence>
<evidence type="ECO:0000313" key="13">
    <source>
        <dbReference type="Proteomes" id="UP000775213"/>
    </source>
</evidence>
<evidence type="ECO:0000256" key="8">
    <source>
        <dbReference type="ARBA" id="ARBA00026144"/>
    </source>
</evidence>
<dbReference type="PANTHER" id="PTHR14744:SF15">
    <property type="entry name" value="N-ALPHA-ACETYLTRANSFERASE 60"/>
    <property type="match status" value="1"/>
</dbReference>
<dbReference type="InterPro" id="IPR016181">
    <property type="entry name" value="Acyl_CoA_acyltransferase"/>
</dbReference>
<evidence type="ECO:0000256" key="1">
    <source>
        <dbReference type="ARBA" id="ARBA00013184"/>
    </source>
</evidence>
<comment type="catalytic activity">
    <reaction evidence="10">
        <text>N-terminal L-methionyl-[transmembrane protein] + acetyl-CoA = N-terminal N(alpha)-acetyl-L-methionyl-[transmembrane protein] + CoA + H(+)</text>
        <dbReference type="Rhea" id="RHEA:50604"/>
        <dbReference type="Rhea" id="RHEA-COMP:12745"/>
        <dbReference type="Rhea" id="RHEA-COMP:12746"/>
        <dbReference type="ChEBI" id="CHEBI:15378"/>
        <dbReference type="ChEBI" id="CHEBI:57287"/>
        <dbReference type="ChEBI" id="CHEBI:57288"/>
        <dbReference type="ChEBI" id="CHEBI:64731"/>
        <dbReference type="ChEBI" id="CHEBI:133414"/>
        <dbReference type="EC" id="2.3.1.259"/>
    </reaction>
</comment>
<name>A0AAV7GJX8_DENCH</name>
<dbReference type="PANTHER" id="PTHR14744">
    <property type="entry name" value="N-ALPHA-ACETYLTRANSFERASE 60"/>
    <property type="match status" value="1"/>
</dbReference>
<sequence length="272" mass="30916">MLFNASLSDLNICTGLVVKLVMFELEIKHCPTIIFRPIRPSDLQVLELIHASLFPVRYDIDFFLNVVNGLGIVSWGAVDVSRSDGHIDELIGFVTTRIIAVKESEIQNLLRYDTTRNDQTLVYILTLGVVEQYRNLGIASSLVREVIKYASSISSCRAVYLHVIAYNQPAIHFYQKMLFKLVRRLSKFYYINGYHYDAFLFVYYVNGGQSPCSMREVLAAVAAYLRGLLSILGGKIWNGDCKRRSRRSRCKETNSLLVPQSKRIPNSDTAIC</sequence>
<dbReference type="FunFam" id="3.40.630.30:FF:000041">
    <property type="entry name" value="Histone acetyltransferase MCC1 isoform A"/>
    <property type="match status" value="1"/>
</dbReference>
<evidence type="ECO:0000256" key="10">
    <source>
        <dbReference type="ARBA" id="ARBA00048848"/>
    </source>
</evidence>
<dbReference type="GO" id="GO:0000139">
    <property type="term" value="C:Golgi membrane"/>
    <property type="evidence" value="ECO:0007669"/>
    <property type="project" value="TreeGrafter"/>
</dbReference>
<dbReference type="InterPro" id="IPR045141">
    <property type="entry name" value="NAA60-like"/>
</dbReference>
<dbReference type="GO" id="GO:0004402">
    <property type="term" value="F:histone acetyltransferase activity"/>
    <property type="evidence" value="ECO:0007669"/>
    <property type="project" value="TreeGrafter"/>
</dbReference>
<reference evidence="12 13" key="1">
    <citation type="journal article" date="2021" name="Hortic Res">
        <title>Chromosome-scale assembly of the Dendrobium chrysotoxum genome enhances the understanding of orchid evolution.</title>
        <authorList>
            <person name="Zhang Y."/>
            <person name="Zhang G.Q."/>
            <person name="Zhang D."/>
            <person name="Liu X.D."/>
            <person name="Xu X.Y."/>
            <person name="Sun W.H."/>
            <person name="Yu X."/>
            <person name="Zhu X."/>
            <person name="Wang Z.W."/>
            <person name="Zhao X."/>
            <person name="Zhong W.Y."/>
            <person name="Chen H."/>
            <person name="Yin W.L."/>
            <person name="Huang T."/>
            <person name="Niu S.C."/>
            <person name="Liu Z.J."/>
        </authorList>
    </citation>
    <scope>NUCLEOTIDE SEQUENCE [LARGE SCALE GENOMIC DNA]</scope>
    <source>
        <strain evidence="12">Lindl</strain>
    </source>
</reference>
<keyword evidence="3" id="KW-0159">Chromosome partition</keyword>
<evidence type="ECO:0000256" key="9">
    <source>
        <dbReference type="ARBA" id="ARBA00048017"/>
    </source>
</evidence>
<proteinExistence type="inferred from homology"/>
<dbReference type="InterPro" id="IPR000182">
    <property type="entry name" value="GNAT_dom"/>
</dbReference>
<dbReference type="PROSITE" id="PS51186">
    <property type="entry name" value="GNAT"/>
    <property type="match status" value="1"/>
</dbReference>
<keyword evidence="5" id="KW-0012">Acyltransferase</keyword>
<dbReference type="AlphaFoldDB" id="A0AAV7GJX8"/>
<dbReference type="Gene3D" id="3.40.630.30">
    <property type="match status" value="1"/>
</dbReference>
<comment type="similarity">
    <text evidence="6">Belongs to the acetyltransferase family. NAA60 subfamily.</text>
</comment>
<keyword evidence="2" id="KW-0808">Transferase</keyword>
<evidence type="ECO:0000256" key="4">
    <source>
        <dbReference type="ARBA" id="ARBA00022853"/>
    </source>
</evidence>
<keyword evidence="4" id="KW-0156">Chromatin regulator</keyword>